<dbReference type="Gene3D" id="3.40.50.2000">
    <property type="entry name" value="Glycogen Phosphorylase B"/>
    <property type="match status" value="1"/>
</dbReference>
<keyword evidence="1" id="KW-0802">TPR repeat</keyword>
<dbReference type="PROSITE" id="PS50005">
    <property type="entry name" value="TPR"/>
    <property type="match status" value="7"/>
</dbReference>
<name>A0ABT5I2P4_VOGIN</name>
<reference evidence="2 3" key="1">
    <citation type="submission" date="2023-01" db="EMBL/GenBank/DDBJ databases">
        <title>Novel species of the genus Vogesella isolated from rivers.</title>
        <authorList>
            <person name="Lu H."/>
        </authorList>
    </citation>
    <scope>NUCLEOTIDE SEQUENCE [LARGE SCALE GENOMIC DNA]</scope>
    <source>
        <strain evidence="2 3">SH7W</strain>
    </source>
</reference>
<dbReference type="Gene3D" id="1.25.40.10">
    <property type="entry name" value="Tetratricopeptide repeat domain"/>
    <property type="match status" value="3"/>
</dbReference>
<dbReference type="Pfam" id="PF13432">
    <property type="entry name" value="TPR_16"/>
    <property type="match status" value="3"/>
</dbReference>
<dbReference type="EMBL" id="JAQQKY010000001">
    <property type="protein sequence ID" value="MDC7689801.1"/>
    <property type="molecule type" value="Genomic_DNA"/>
</dbReference>
<dbReference type="InterPro" id="IPR019734">
    <property type="entry name" value="TPR_rpt"/>
</dbReference>
<dbReference type="SUPFAM" id="SSF53756">
    <property type="entry name" value="UDP-Glycosyltransferase/glycogen phosphorylase"/>
    <property type="match status" value="1"/>
</dbReference>
<dbReference type="PANTHER" id="PTHR44998">
    <property type="match status" value="1"/>
</dbReference>
<protein>
    <submittedName>
        <fullName evidence="2">Tetratricopeptide repeat protein</fullName>
    </submittedName>
</protein>
<comment type="caution">
    <text evidence="2">The sequence shown here is derived from an EMBL/GenBank/DDBJ whole genome shotgun (WGS) entry which is preliminary data.</text>
</comment>
<feature type="repeat" description="TPR" evidence="1">
    <location>
        <begin position="213"/>
        <end position="246"/>
    </location>
</feature>
<evidence type="ECO:0000313" key="3">
    <source>
        <dbReference type="Proteomes" id="UP001221566"/>
    </source>
</evidence>
<accession>A0ABT5I2P4</accession>
<dbReference type="Pfam" id="PF01075">
    <property type="entry name" value="Glyco_transf_9"/>
    <property type="match status" value="1"/>
</dbReference>
<dbReference type="PANTHER" id="PTHR44998:SF1">
    <property type="entry name" value="UDP-N-ACETYLGLUCOSAMINE--PEPTIDE N-ACETYLGLUCOSAMINYLTRANSFERASE 110 KDA SUBUNIT"/>
    <property type="match status" value="1"/>
</dbReference>
<proteinExistence type="predicted"/>
<evidence type="ECO:0000256" key="1">
    <source>
        <dbReference type="PROSITE-ProRule" id="PRU00339"/>
    </source>
</evidence>
<dbReference type="InterPro" id="IPR002201">
    <property type="entry name" value="Glyco_trans_9"/>
</dbReference>
<dbReference type="SUPFAM" id="SSF48452">
    <property type="entry name" value="TPR-like"/>
    <property type="match status" value="1"/>
</dbReference>
<feature type="repeat" description="TPR" evidence="1">
    <location>
        <begin position="111"/>
        <end position="144"/>
    </location>
</feature>
<dbReference type="RefSeq" id="WP_272802315.1">
    <property type="nucleotide sequence ID" value="NZ_JAQQKY010000001.1"/>
</dbReference>
<feature type="repeat" description="TPR" evidence="1">
    <location>
        <begin position="247"/>
        <end position="280"/>
    </location>
</feature>
<dbReference type="InterPro" id="IPR011990">
    <property type="entry name" value="TPR-like_helical_dom_sf"/>
</dbReference>
<gene>
    <name evidence="2" type="ORF">PQU93_03280</name>
</gene>
<keyword evidence="3" id="KW-1185">Reference proteome</keyword>
<dbReference type="Proteomes" id="UP001221566">
    <property type="component" value="Unassembled WGS sequence"/>
</dbReference>
<feature type="repeat" description="TPR" evidence="1">
    <location>
        <begin position="281"/>
        <end position="314"/>
    </location>
</feature>
<dbReference type="Pfam" id="PF14559">
    <property type="entry name" value="TPR_19"/>
    <property type="match status" value="1"/>
</dbReference>
<dbReference type="PROSITE" id="PS50293">
    <property type="entry name" value="TPR_REGION"/>
    <property type="match status" value="1"/>
</dbReference>
<feature type="repeat" description="TPR" evidence="1">
    <location>
        <begin position="42"/>
        <end position="75"/>
    </location>
</feature>
<sequence length="630" mass="68706">MTHPVPELSSALQAALARHNAGDLAGASAAYRRLLARFPGNADLYRLLGIALLQLGKAVEAAELLDKALAARPDDAGTRLYRGRARAQAGLLPQALEDYSQVAESGGAHAAEAWFSLGRLRRANGEREAALQCYDRGLALKPDDGRVWFNRGNALGEAGRMAEAIESYAQATRLLPDFAAAWFNLGTALLGSARAAEAIPVFEHLLRLQPDHGDALINLGNAWRSEGRDDRAADVYRRALAIEPARAETHNNLASILLAEGDIASALRHFDAAMLAAPDQVIFHLGKASALKQAGRLDEALLVFDKAVEVAPTHVEARTSRSLCQLLAGHLSEGLVEYEWRWQSPDLSGVRPNFPKPLWLGQADIRGKRLLVRWEQGLGDTIQFSRYVSLLNALGAEVILQVQPPLLSLLRGLSGRGVLLAEGQPLPEFDYHVPMLSLPLACRTTLATVPAVDRYLSVDSGRLAAWRARLGEVRGMRIGVAWSGRPEHKNDKQRSLSLAQFLAALPEGPTYFVLQKDVRETDAALLATQSAFVNLAADFGDFSDTAAVCELMDLVISVDTSIAHLAGALGRPLWLLLPFVPDWRWLMGRSDTPWYPSASIFRQGEDKDWLPVLQQVRVALSKKQDDFAKG</sequence>
<feature type="repeat" description="TPR" evidence="1">
    <location>
        <begin position="179"/>
        <end position="212"/>
    </location>
</feature>
<organism evidence="2 3">
    <name type="scientific">Vogesella indigofera</name>
    <name type="common">Pseudomonas indigofera</name>
    <dbReference type="NCBI Taxonomy" id="45465"/>
    <lineage>
        <taxon>Bacteria</taxon>
        <taxon>Pseudomonadati</taxon>
        <taxon>Pseudomonadota</taxon>
        <taxon>Betaproteobacteria</taxon>
        <taxon>Neisseriales</taxon>
        <taxon>Chromobacteriaceae</taxon>
        <taxon>Vogesella</taxon>
    </lineage>
</organism>
<evidence type="ECO:0000313" key="2">
    <source>
        <dbReference type="EMBL" id="MDC7689801.1"/>
    </source>
</evidence>
<dbReference type="SMART" id="SM00028">
    <property type="entry name" value="TPR"/>
    <property type="match status" value="9"/>
</dbReference>
<feature type="repeat" description="TPR" evidence="1">
    <location>
        <begin position="145"/>
        <end position="178"/>
    </location>
</feature>